<evidence type="ECO:0000256" key="1">
    <source>
        <dbReference type="SAM" id="Phobius"/>
    </source>
</evidence>
<protein>
    <submittedName>
        <fullName evidence="3">M56 family metallopeptidase</fullName>
    </submittedName>
</protein>
<evidence type="ECO:0000313" key="4">
    <source>
        <dbReference type="Proteomes" id="UP001595793"/>
    </source>
</evidence>
<keyword evidence="1" id="KW-1133">Transmembrane helix</keyword>
<feature type="transmembrane region" description="Helical" evidence="1">
    <location>
        <begin position="88"/>
        <end position="107"/>
    </location>
</feature>
<evidence type="ECO:0000313" key="3">
    <source>
        <dbReference type="EMBL" id="MFC4025975.1"/>
    </source>
</evidence>
<keyword evidence="4" id="KW-1185">Reference proteome</keyword>
<dbReference type="Proteomes" id="UP001595793">
    <property type="component" value="Unassembled WGS sequence"/>
</dbReference>
<accession>A0ABV8H508</accession>
<dbReference type="InterPro" id="IPR008756">
    <property type="entry name" value="Peptidase_M56"/>
</dbReference>
<feature type="transmembrane region" description="Helical" evidence="1">
    <location>
        <begin position="6"/>
        <end position="22"/>
    </location>
</feature>
<evidence type="ECO:0000259" key="2">
    <source>
        <dbReference type="Pfam" id="PF05569"/>
    </source>
</evidence>
<dbReference type="RefSeq" id="WP_290232720.1">
    <property type="nucleotide sequence ID" value="NZ_JAUFPZ010000002.1"/>
</dbReference>
<dbReference type="PANTHER" id="PTHR34978">
    <property type="entry name" value="POSSIBLE SENSOR-TRANSDUCER PROTEIN BLAR"/>
    <property type="match status" value="1"/>
</dbReference>
<dbReference type="Pfam" id="PF05569">
    <property type="entry name" value="Peptidase_M56"/>
    <property type="match status" value="1"/>
</dbReference>
<dbReference type="CDD" id="cd07341">
    <property type="entry name" value="M56_BlaR1_MecR1_like"/>
    <property type="match status" value="1"/>
</dbReference>
<sequence>MIIYILKFSGCLLVLYTFYRFFLESEKNHKFKRFYLLFALVASVIIPLITLTYQVEAQPIQETGILVPETIANVENVKPSSWKDQIPAILWTVYSIGVVIFLLRFLGNISRLRRVIQKHEKVEEFWNIKVLLPFQQIPYSYFKYIFVEKDAFERNNIPKEILKHEEAHVLQKHTLDLLILEILQVIFWFNPLFFFIKKSIRLNHEFLADEAVLKQNISALSYSNLLLNSSFGAHQAAMTSSFKHSLIKKRIVMISNSFSKKRVSLKLGILVPVLCCCIYFFNNAIVAETMQQEPPIVTEVLEAFTLKIHGKKIELNGEQVSLENFASKLDKITDQFSDEDLLKNNIRLNFKNIPEDFKKKVGQEYLKTHYYQLMKKNARNSSLFNSNLPPPPPPPMQFTGKSGTSFITTDRPSEEQISEWKSKNVEFFYDDQPVSKVKLKDIDLNTVALYSKQIKASGTKIYLNTVYTQYSKNPPSKSILSDQNLKDYSHFFIDGKEVSKDKLKAYSPNNFISYQIVKDGKLPVKEQLILKFYTEEIIEVIEEPEVIEVIENHPKSPPSPQSPEVIEVIENEPTPPTPPNPEIIEVVEDVPNPPAPPKKPEVIENVSFSKNEEIIEVVEENLEENDASQEKSVKELIKEYNVQLKKVNLLLPEGYPMAYRELKKEKQDKIASNFSHLYKLHVLLSKKGAQNKVDLLPPPPPPTRKE</sequence>
<keyword evidence="1" id="KW-0472">Membrane</keyword>
<dbReference type="PANTHER" id="PTHR34978:SF3">
    <property type="entry name" value="SLR0241 PROTEIN"/>
    <property type="match status" value="1"/>
</dbReference>
<gene>
    <name evidence="3" type="ORF">ACFOS1_01025</name>
</gene>
<organism evidence="3 4">
    <name type="scientific">Zunongwangia endophytica</name>
    <dbReference type="NCBI Taxonomy" id="1808945"/>
    <lineage>
        <taxon>Bacteria</taxon>
        <taxon>Pseudomonadati</taxon>
        <taxon>Bacteroidota</taxon>
        <taxon>Flavobacteriia</taxon>
        <taxon>Flavobacteriales</taxon>
        <taxon>Flavobacteriaceae</taxon>
        <taxon>Zunongwangia</taxon>
    </lineage>
</organism>
<keyword evidence="1" id="KW-0812">Transmembrane</keyword>
<feature type="transmembrane region" description="Helical" evidence="1">
    <location>
        <begin position="34"/>
        <end position="53"/>
    </location>
</feature>
<feature type="domain" description="Peptidase M56" evidence="2">
    <location>
        <begin position="161"/>
        <end position="254"/>
    </location>
</feature>
<feature type="transmembrane region" description="Helical" evidence="1">
    <location>
        <begin position="263"/>
        <end position="281"/>
    </location>
</feature>
<comment type="caution">
    <text evidence="3">The sequence shown here is derived from an EMBL/GenBank/DDBJ whole genome shotgun (WGS) entry which is preliminary data.</text>
</comment>
<name>A0ABV8H508_9FLAO</name>
<dbReference type="EMBL" id="JBHSAS010000002">
    <property type="protein sequence ID" value="MFC4025975.1"/>
    <property type="molecule type" value="Genomic_DNA"/>
</dbReference>
<dbReference type="InterPro" id="IPR052173">
    <property type="entry name" value="Beta-lactam_resp_regulator"/>
</dbReference>
<reference evidence="4" key="1">
    <citation type="journal article" date="2019" name="Int. J. Syst. Evol. Microbiol.">
        <title>The Global Catalogue of Microorganisms (GCM) 10K type strain sequencing project: providing services to taxonomists for standard genome sequencing and annotation.</title>
        <authorList>
            <consortium name="The Broad Institute Genomics Platform"/>
            <consortium name="The Broad Institute Genome Sequencing Center for Infectious Disease"/>
            <person name="Wu L."/>
            <person name="Ma J."/>
        </authorList>
    </citation>
    <scope>NUCLEOTIDE SEQUENCE [LARGE SCALE GENOMIC DNA]</scope>
    <source>
        <strain evidence="4">CECT 9128</strain>
    </source>
</reference>
<proteinExistence type="predicted"/>